<evidence type="ECO:0000313" key="1">
    <source>
        <dbReference type="EMBL" id="PVM93667.1"/>
    </source>
</evidence>
<organism evidence="1 2">
    <name type="scientific">Caulobacter endophyticus</name>
    <dbReference type="NCBI Taxonomy" id="2172652"/>
    <lineage>
        <taxon>Bacteria</taxon>
        <taxon>Pseudomonadati</taxon>
        <taxon>Pseudomonadota</taxon>
        <taxon>Alphaproteobacteria</taxon>
        <taxon>Caulobacterales</taxon>
        <taxon>Caulobacteraceae</taxon>
        <taxon>Caulobacter</taxon>
    </lineage>
</organism>
<gene>
    <name evidence="1" type="ORF">DDF67_03020</name>
</gene>
<evidence type="ECO:0000313" key="2">
    <source>
        <dbReference type="Proteomes" id="UP000245073"/>
    </source>
</evidence>
<protein>
    <submittedName>
        <fullName evidence="1">Uncharacterized protein</fullName>
    </submittedName>
</protein>
<dbReference type="RefSeq" id="WP_109099474.1">
    <property type="nucleotide sequence ID" value="NZ_QDKQ01000016.1"/>
</dbReference>
<accession>A0A2T9KCH4</accession>
<sequence length="102" mass="10713">MILVDGVQASALVWNRNATPIGTDKPSMSRIGDAMQFAEPFGDAVASTMAKDKPRIKQAGGDPCAKHGPRLRAANWLAGAATGLYVPPGAPRAADDKRGQER</sequence>
<proteinExistence type="predicted"/>
<keyword evidence="2" id="KW-1185">Reference proteome</keyword>
<comment type="caution">
    <text evidence="1">The sequence shown here is derived from an EMBL/GenBank/DDBJ whole genome shotgun (WGS) entry which is preliminary data.</text>
</comment>
<dbReference type="Proteomes" id="UP000245073">
    <property type="component" value="Unassembled WGS sequence"/>
</dbReference>
<dbReference type="AlphaFoldDB" id="A0A2T9KCH4"/>
<dbReference type="EMBL" id="QDKQ01000016">
    <property type="protein sequence ID" value="PVM93667.1"/>
    <property type="molecule type" value="Genomic_DNA"/>
</dbReference>
<name>A0A2T9KCH4_9CAUL</name>
<dbReference type="OrthoDB" id="7592977at2"/>
<reference evidence="1 2" key="1">
    <citation type="submission" date="2018-04" db="EMBL/GenBank/DDBJ databases">
        <title>The genome sequence of Caulobacter sp. 744.</title>
        <authorList>
            <person name="Gao J."/>
            <person name="Sun J."/>
        </authorList>
    </citation>
    <scope>NUCLEOTIDE SEQUENCE [LARGE SCALE GENOMIC DNA]</scope>
    <source>
        <strain evidence="1 2">774</strain>
    </source>
</reference>